<comment type="caution">
    <text evidence="3">The sequence shown here is derived from an EMBL/GenBank/DDBJ whole genome shotgun (WGS) entry which is preliminary data.</text>
</comment>
<dbReference type="EMBL" id="JAJJMA010052942">
    <property type="protein sequence ID" value="MCL7026122.1"/>
    <property type="molecule type" value="Genomic_DNA"/>
</dbReference>
<dbReference type="PROSITE" id="PS50297">
    <property type="entry name" value="ANK_REP_REGION"/>
    <property type="match status" value="1"/>
</dbReference>
<dbReference type="Gene3D" id="1.25.40.20">
    <property type="entry name" value="Ankyrin repeat-containing domain"/>
    <property type="match status" value="1"/>
</dbReference>
<name>A0AA41RSP4_PAPNU</name>
<gene>
    <name evidence="3" type="ORF">MKW94_028934</name>
</gene>
<sequence length="198" mass="21951">MDSLVPASQVIKLKSPAKTNRSTIELELEQRLASLLLTNEKDCNKLKKKLEETDQSEIVLRKYLKDWLFEGYRKGPALDSKGQGVLHLLASLGYTWAISLFRFAGFKLDGRDRFGWTALHWAAFYGRDGAAIVLLQEGANPSIVTQPTKPTDEHPGGLTAAKIASDRGHNHLADYLAAVVKNPEMIMRISAHRAKALA</sequence>
<dbReference type="PROSITE" id="PS50088">
    <property type="entry name" value="ANK_REPEAT"/>
    <property type="match status" value="1"/>
</dbReference>
<dbReference type="InterPro" id="IPR002110">
    <property type="entry name" value="Ankyrin_rpt"/>
</dbReference>
<proteinExistence type="predicted"/>
<dbReference type="Proteomes" id="UP001177140">
    <property type="component" value="Unassembled WGS sequence"/>
</dbReference>
<keyword evidence="4" id="KW-1185">Reference proteome</keyword>
<dbReference type="SMART" id="SM00248">
    <property type="entry name" value="ANK"/>
    <property type="match status" value="2"/>
</dbReference>
<keyword evidence="1" id="KW-0040">ANK repeat</keyword>
<evidence type="ECO:0000313" key="4">
    <source>
        <dbReference type="Proteomes" id="UP001177140"/>
    </source>
</evidence>
<keyword evidence="2" id="KW-0472">Membrane</keyword>
<dbReference type="GO" id="GO:0006357">
    <property type="term" value="P:regulation of transcription by RNA polymerase II"/>
    <property type="evidence" value="ECO:0007669"/>
    <property type="project" value="TreeGrafter"/>
</dbReference>
<keyword evidence="2" id="KW-0812">Transmembrane</keyword>
<dbReference type="PANTHER" id="PTHR23335">
    <property type="entry name" value="CALMODULIN-BINDING TRANSCRIPTION ACTIVATOR CAMTA"/>
    <property type="match status" value="1"/>
</dbReference>
<dbReference type="GO" id="GO:0005634">
    <property type="term" value="C:nucleus"/>
    <property type="evidence" value="ECO:0007669"/>
    <property type="project" value="TreeGrafter"/>
</dbReference>
<organism evidence="3 4">
    <name type="scientific">Papaver nudicaule</name>
    <name type="common">Iceland poppy</name>
    <dbReference type="NCBI Taxonomy" id="74823"/>
    <lineage>
        <taxon>Eukaryota</taxon>
        <taxon>Viridiplantae</taxon>
        <taxon>Streptophyta</taxon>
        <taxon>Embryophyta</taxon>
        <taxon>Tracheophyta</taxon>
        <taxon>Spermatophyta</taxon>
        <taxon>Magnoliopsida</taxon>
        <taxon>Ranunculales</taxon>
        <taxon>Papaveraceae</taxon>
        <taxon>Papaveroideae</taxon>
        <taxon>Papaver</taxon>
    </lineage>
</organism>
<evidence type="ECO:0000256" key="2">
    <source>
        <dbReference type="SAM" id="Phobius"/>
    </source>
</evidence>
<dbReference type="PANTHER" id="PTHR23335:SF3">
    <property type="entry name" value="CALMODULIN-BINDING TRANSCRIPTION ACTIVATOR 5"/>
    <property type="match status" value="1"/>
</dbReference>
<dbReference type="InterPro" id="IPR036770">
    <property type="entry name" value="Ankyrin_rpt-contain_sf"/>
</dbReference>
<dbReference type="SUPFAM" id="SSF48403">
    <property type="entry name" value="Ankyrin repeat"/>
    <property type="match status" value="1"/>
</dbReference>
<dbReference type="AlphaFoldDB" id="A0AA41RSP4"/>
<dbReference type="Pfam" id="PF12796">
    <property type="entry name" value="Ank_2"/>
    <property type="match status" value="1"/>
</dbReference>
<protein>
    <submittedName>
        <fullName evidence="3">Uncharacterized protein</fullName>
    </submittedName>
</protein>
<feature type="transmembrane region" description="Helical" evidence="2">
    <location>
        <begin position="84"/>
        <end position="104"/>
    </location>
</feature>
<feature type="repeat" description="ANK" evidence="1">
    <location>
        <begin position="114"/>
        <end position="146"/>
    </location>
</feature>
<keyword evidence="2" id="KW-1133">Transmembrane helix</keyword>
<evidence type="ECO:0000313" key="3">
    <source>
        <dbReference type="EMBL" id="MCL7026122.1"/>
    </source>
</evidence>
<dbReference type="GO" id="GO:0003712">
    <property type="term" value="F:transcription coregulator activity"/>
    <property type="evidence" value="ECO:0007669"/>
    <property type="project" value="TreeGrafter"/>
</dbReference>
<accession>A0AA41RSP4</accession>
<reference evidence="3" key="1">
    <citation type="submission" date="2022-03" db="EMBL/GenBank/DDBJ databases">
        <title>A functionally conserved STORR gene fusion in Papaver species that diverged 16.8 million years ago.</title>
        <authorList>
            <person name="Catania T."/>
        </authorList>
    </citation>
    <scope>NUCLEOTIDE SEQUENCE</scope>
    <source>
        <strain evidence="3">S-191538</strain>
    </source>
</reference>
<dbReference type="GO" id="GO:0003690">
    <property type="term" value="F:double-stranded DNA binding"/>
    <property type="evidence" value="ECO:0007669"/>
    <property type="project" value="TreeGrafter"/>
</dbReference>
<evidence type="ECO:0000256" key="1">
    <source>
        <dbReference type="PROSITE-ProRule" id="PRU00023"/>
    </source>
</evidence>